<dbReference type="PANTHER" id="PTHR14465:SF0">
    <property type="entry name" value="IQ DOMAIN-CONTAINING PROTEIN H"/>
    <property type="match status" value="1"/>
</dbReference>
<feature type="non-terminal residue" evidence="2">
    <location>
        <position position="1"/>
    </location>
</feature>
<dbReference type="Pfam" id="PF24923">
    <property type="entry name" value="ATP-grasp_IQCH"/>
    <property type="match status" value="1"/>
</dbReference>
<dbReference type="Proteomes" id="UP001152795">
    <property type="component" value="Unassembled WGS sequence"/>
</dbReference>
<gene>
    <name evidence="2" type="ORF">PACLA_8A089747</name>
</gene>
<proteinExistence type="predicted"/>
<evidence type="ECO:0000259" key="1">
    <source>
        <dbReference type="Pfam" id="PF24923"/>
    </source>
</evidence>
<organism evidence="2 3">
    <name type="scientific">Paramuricea clavata</name>
    <name type="common">Red gorgonian</name>
    <name type="synonym">Violescent sea-whip</name>
    <dbReference type="NCBI Taxonomy" id="317549"/>
    <lineage>
        <taxon>Eukaryota</taxon>
        <taxon>Metazoa</taxon>
        <taxon>Cnidaria</taxon>
        <taxon>Anthozoa</taxon>
        <taxon>Octocorallia</taxon>
        <taxon>Malacalcyonacea</taxon>
        <taxon>Plexauridae</taxon>
        <taxon>Paramuricea</taxon>
    </lineage>
</organism>
<dbReference type="InterPro" id="IPR038752">
    <property type="entry name" value="IQCH"/>
</dbReference>
<comment type="caution">
    <text evidence="2">The sequence shown here is derived from an EMBL/GenBank/DDBJ whole genome shotgun (WGS) entry which is preliminary data.</text>
</comment>
<evidence type="ECO:0000313" key="3">
    <source>
        <dbReference type="Proteomes" id="UP001152795"/>
    </source>
</evidence>
<dbReference type="OrthoDB" id="2117703at2759"/>
<keyword evidence="3" id="KW-1185">Reference proteome</keyword>
<name>A0A6S7LTV5_PARCT</name>
<evidence type="ECO:0000313" key="2">
    <source>
        <dbReference type="EMBL" id="CAB4043189.1"/>
    </source>
</evidence>
<feature type="domain" description="IQCH-like ATP-grasp" evidence="1">
    <location>
        <begin position="53"/>
        <end position="192"/>
    </location>
</feature>
<dbReference type="InterPro" id="IPR056855">
    <property type="entry name" value="ATP-grasp_IQCH"/>
</dbReference>
<dbReference type="PANTHER" id="PTHR14465">
    <property type="entry name" value="IQ DOMAIN-CONTAINING PROTEIN H"/>
    <property type="match status" value="1"/>
</dbReference>
<protein>
    <recommendedName>
        <fullName evidence="1">IQCH-like ATP-grasp domain-containing protein</fullName>
    </recommendedName>
</protein>
<accession>A0A6S7LTV5</accession>
<dbReference type="AlphaFoldDB" id="A0A6S7LTV5"/>
<dbReference type="EMBL" id="CACRXK020031737">
    <property type="protein sequence ID" value="CAB4043189.1"/>
    <property type="molecule type" value="Genomic_DNA"/>
</dbReference>
<reference evidence="2" key="1">
    <citation type="submission" date="2020-04" db="EMBL/GenBank/DDBJ databases">
        <authorList>
            <person name="Alioto T."/>
            <person name="Alioto T."/>
            <person name="Gomez Garrido J."/>
        </authorList>
    </citation>
    <scope>NUCLEOTIDE SEQUENCE</scope>
    <source>
        <strain evidence="2">A484AB</strain>
    </source>
</reference>
<sequence>MCLASILKYSPKTIQRIKALIKGRDAFIVPGVLHQDDLYLSDLLDIPILSPDPDIANLYASKSGTKRIFLAAKVDIPPSEFDIYSLPQLHECLAQVVTENLHIKRWLFKMDNEFGGRGTAYCDVTPYLSCYAAAWKECQRYGEKWSKKWAHEPMLIRIAAEIPTILAQHGSPVSKEGYTTWEKFLEVFLQRGMNKSLPFGHANCGYIKVV</sequence>